<organism evidence="1 2">
    <name type="scientific">Peptoniphilus olsenii</name>
    <dbReference type="NCBI Taxonomy" id="411570"/>
    <lineage>
        <taxon>Bacteria</taxon>
        <taxon>Bacillati</taxon>
        <taxon>Bacillota</taxon>
        <taxon>Tissierellia</taxon>
        <taxon>Tissierellales</taxon>
        <taxon>Peptoniphilaceae</taxon>
        <taxon>Peptoniphilus</taxon>
    </lineage>
</organism>
<dbReference type="InterPro" id="IPR023168">
    <property type="entry name" value="GatB_Yqey_C_2"/>
</dbReference>
<gene>
    <name evidence="1" type="ORF">ABID14_000913</name>
</gene>
<dbReference type="PANTHER" id="PTHR28055:SF1">
    <property type="entry name" value="ALTERED INHERITANCE OF MITOCHONDRIA PROTEIN 41, MITOCHONDRIAL"/>
    <property type="match status" value="1"/>
</dbReference>
<reference evidence="1 2" key="1">
    <citation type="submission" date="2024-06" db="EMBL/GenBank/DDBJ databases">
        <title>Genomic Encyclopedia of Type Strains, Phase IV (KMG-IV): sequencing the most valuable type-strain genomes for metagenomic binning, comparative biology and taxonomic classification.</title>
        <authorList>
            <person name="Goeker M."/>
        </authorList>
    </citation>
    <scope>NUCLEOTIDE SEQUENCE [LARGE SCALE GENOMIC DNA]</scope>
    <source>
        <strain evidence="1 2">DSM 21460</strain>
    </source>
</reference>
<sequence>MSLKERLMADLKTSMKNKDKLQKDVITMIRAAIKQKEVDERVELGDKDVENIIAKQLKEKKSSIAEFEKGNREDLVLQTKKEIEILLNYLPEQLSEDELRDIIKKTIDENDITSMKDIGNLMKNVMPKVKGRADGNMVNKIAKDLLD</sequence>
<dbReference type="InterPro" id="IPR003789">
    <property type="entry name" value="Asn/Gln_tRNA_amidoTrase-B-like"/>
</dbReference>
<keyword evidence="2" id="KW-1185">Reference proteome</keyword>
<name>A0ABV2JBZ1_9FIRM</name>
<dbReference type="InterPro" id="IPR019004">
    <property type="entry name" value="YqeY/Aim41"/>
</dbReference>
<accession>A0ABV2JBZ1</accession>
<evidence type="ECO:0000313" key="1">
    <source>
        <dbReference type="EMBL" id="MET3617284.1"/>
    </source>
</evidence>
<dbReference type="RefSeq" id="WP_354367588.1">
    <property type="nucleotide sequence ID" value="NZ_JBEPMA010000004.1"/>
</dbReference>
<proteinExistence type="predicted"/>
<comment type="caution">
    <text evidence="1">The sequence shown here is derived from an EMBL/GenBank/DDBJ whole genome shotgun (WGS) entry which is preliminary data.</text>
</comment>
<protein>
    <submittedName>
        <fullName evidence="1">Uncharacterized protein YqeY</fullName>
    </submittedName>
</protein>
<dbReference type="PANTHER" id="PTHR28055">
    <property type="entry name" value="ALTERED INHERITANCE OF MITOCHONDRIA PROTEIN 41, MITOCHONDRIAL"/>
    <property type="match status" value="1"/>
</dbReference>
<dbReference type="InterPro" id="IPR042184">
    <property type="entry name" value="YqeY/Aim41_N"/>
</dbReference>
<dbReference type="Gene3D" id="1.10.1510.10">
    <property type="entry name" value="Uncharacterised protein YqeY/AIM41 PF09424, N-terminal domain"/>
    <property type="match status" value="1"/>
</dbReference>
<dbReference type="Pfam" id="PF09424">
    <property type="entry name" value="YqeY"/>
    <property type="match status" value="1"/>
</dbReference>
<dbReference type="Proteomes" id="UP001549162">
    <property type="component" value="Unassembled WGS sequence"/>
</dbReference>
<dbReference type="EMBL" id="JBEPMA010000004">
    <property type="protein sequence ID" value="MET3617284.1"/>
    <property type="molecule type" value="Genomic_DNA"/>
</dbReference>
<dbReference type="Gene3D" id="1.10.10.410">
    <property type="match status" value="1"/>
</dbReference>
<dbReference type="SUPFAM" id="SSF89095">
    <property type="entry name" value="GatB/YqeY motif"/>
    <property type="match status" value="1"/>
</dbReference>
<evidence type="ECO:0000313" key="2">
    <source>
        <dbReference type="Proteomes" id="UP001549162"/>
    </source>
</evidence>